<dbReference type="Proteomes" id="UP001341840">
    <property type="component" value="Unassembled WGS sequence"/>
</dbReference>
<keyword evidence="2" id="KW-1185">Reference proteome</keyword>
<sequence length="137" mass="14968">MEQRRQHSVSFSSNISDLLAPSPAGVDLFFKERRRTAVEEQVPSVSSGLPGSLTTWCVVPLLTDHQVAFGESRTWNHSRLRSTGKGGCGSWVVSFPEVSSLFSPPICQPSVKAGSAGRQKSSTTVLLHLLRSFRNLK</sequence>
<reference evidence="1 2" key="1">
    <citation type="journal article" date="2023" name="Plants (Basel)">
        <title>Bridging the Gap: Combining Genomics and Transcriptomics Approaches to Understand Stylosanthes scabra, an Orphan Legume from the Brazilian Caatinga.</title>
        <authorList>
            <person name="Ferreira-Neto J.R.C."/>
            <person name="da Silva M.D."/>
            <person name="Binneck E."/>
            <person name="de Melo N.F."/>
            <person name="da Silva R.H."/>
            <person name="de Melo A.L.T.M."/>
            <person name="Pandolfi V."/>
            <person name="Bustamante F.O."/>
            <person name="Brasileiro-Vidal A.C."/>
            <person name="Benko-Iseppon A.M."/>
        </authorList>
    </citation>
    <scope>NUCLEOTIDE SEQUENCE [LARGE SCALE GENOMIC DNA]</scope>
    <source>
        <tissue evidence="1">Leaves</tissue>
    </source>
</reference>
<evidence type="ECO:0000313" key="2">
    <source>
        <dbReference type="Proteomes" id="UP001341840"/>
    </source>
</evidence>
<comment type="caution">
    <text evidence="1">The sequence shown here is derived from an EMBL/GenBank/DDBJ whole genome shotgun (WGS) entry which is preliminary data.</text>
</comment>
<proteinExistence type="predicted"/>
<name>A0ABU6ZTF3_9FABA</name>
<gene>
    <name evidence="1" type="ORF">PIB30_092126</name>
</gene>
<evidence type="ECO:0000313" key="1">
    <source>
        <dbReference type="EMBL" id="MED6225273.1"/>
    </source>
</evidence>
<dbReference type="EMBL" id="JASCZI010273740">
    <property type="protein sequence ID" value="MED6225273.1"/>
    <property type="molecule type" value="Genomic_DNA"/>
</dbReference>
<accession>A0ABU6ZTF3</accession>
<protein>
    <submittedName>
        <fullName evidence="1">Uncharacterized protein</fullName>
    </submittedName>
</protein>
<organism evidence="1 2">
    <name type="scientific">Stylosanthes scabra</name>
    <dbReference type="NCBI Taxonomy" id="79078"/>
    <lineage>
        <taxon>Eukaryota</taxon>
        <taxon>Viridiplantae</taxon>
        <taxon>Streptophyta</taxon>
        <taxon>Embryophyta</taxon>
        <taxon>Tracheophyta</taxon>
        <taxon>Spermatophyta</taxon>
        <taxon>Magnoliopsida</taxon>
        <taxon>eudicotyledons</taxon>
        <taxon>Gunneridae</taxon>
        <taxon>Pentapetalae</taxon>
        <taxon>rosids</taxon>
        <taxon>fabids</taxon>
        <taxon>Fabales</taxon>
        <taxon>Fabaceae</taxon>
        <taxon>Papilionoideae</taxon>
        <taxon>50 kb inversion clade</taxon>
        <taxon>dalbergioids sensu lato</taxon>
        <taxon>Dalbergieae</taxon>
        <taxon>Pterocarpus clade</taxon>
        <taxon>Stylosanthes</taxon>
    </lineage>
</organism>